<sequence>MNKRLKKTLVIIVGLIVFLFFGVLIINNVIENKLQNQLENISENVEIKYENIKVNSLKGSVNISKPLISVYGKTTHKKNALVELEYFLVGSFSYWDYFFNDKITIGNVIFDEPNITYHHNDSVSSKSYNEVLKNKLNQIIQIESIQINNGNVEVYNVSNDSLILKSENLNFNINAIEVNQKKEKNQIIYKDFKATSNNLIYKLNAYENLYLDHVDFRTDLSKLKGVRLKTKYAKEELSNIIKVQRDHFDLTIDSIEVKKQDFGFQQDSLFYFKSQRIDFYHPNFKIYRDKLIADDLSYKPLYSKMLRDLIFNMNLNSVFINNGSIIYSEKVQPNTQGGRLLFSKLNAKINNLSNTYNTSETVTSVNIESVFMDDTNINVQWDFDVNNTTDEFIYKAEIGKLRADSMNQFMEPNLNIRLKGEIIKTYFTINGNDETSQVDLKLKYDDFDIIVLKENGKEKNKFLSGLVNLLISNDSHDNSGLFRYGSGFDIERNKNKSIFNYLWINIKDGLLGAMLGNGKKDNN</sequence>
<gene>
    <name evidence="2" type="ORF">SAMN05428642_102309</name>
</gene>
<feature type="transmembrane region" description="Helical" evidence="1">
    <location>
        <begin position="9"/>
        <end position="30"/>
    </location>
</feature>
<keyword evidence="1" id="KW-0472">Membrane</keyword>
<proteinExistence type="predicted"/>
<evidence type="ECO:0000313" key="2">
    <source>
        <dbReference type="EMBL" id="SFZ91770.1"/>
    </source>
</evidence>
<protein>
    <recommendedName>
        <fullName evidence="4">DUF3971 domain-containing protein</fullName>
    </recommendedName>
</protein>
<evidence type="ECO:0008006" key="4">
    <source>
        <dbReference type="Google" id="ProtNLM"/>
    </source>
</evidence>
<keyword evidence="3" id="KW-1185">Reference proteome</keyword>
<dbReference type="EMBL" id="FPKV01000002">
    <property type="protein sequence ID" value="SFZ91770.1"/>
    <property type="molecule type" value="Genomic_DNA"/>
</dbReference>
<reference evidence="2 3" key="1">
    <citation type="submission" date="2016-10" db="EMBL/GenBank/DDBJ databases">
        <authorList>
            <person name="de Groot N.N."/>
        </authorList>
    </citation>
    <scope>NUCLEOTIDE SEQUENCE [LARGE SCALE GENOMIC DNA]</scope>
    <source>
        <strain evidence="2 3">DSM 18180</strain>
    </source>
</reference>
<keyword evidence="1" id="KW-0812">Transmembrane</keyword>
<name>A0A1K2IHM6_9FLAO</name>
<organism evidence="2 3">
    <name type="scientific">Flaviramulus basaltis</name>
    <dbReference type="NCBI Taxonomy" id="369401"/>
    <lineage>
        <taxon>Bacteria</taxon>
        <taxon>Pseudomonadati</taxon>
        <taxon>Bacteroidota</taxon>
        <taxon>Flavobacteriia</taxon>
        <taxon>Flavobacteriales</taxon>
        <taxon>Flavobacteriaceae</taxon>
        <taxon>Flaviramulus</taxon>
    </lineage>
</organism>
<dbReference type="Proteomes" id="UP000182544">
    <property type="component" value="Unassembled WGS sequence"/>
</dbReference>
<accession>A0A1K2IHM6</accession>
<keyword evidence="1" id="KW-1133">Transmembrane helix</keyword>
<dbReference type="OrthoDB" id="1412480at2"/>
<evidence type="ECO:0000256" key="1">
    <source>
        <dbReference type="SAM" id="Phobius"/>
    </source>
</evidence>
<dbReference type="STRING" id="369401.SAMN05428642_102309"/>
<evidence type="ECO:0000313" key="3">
    <source>
        <dbReference type="Proteomes" id="UP000182544"/>
    </source>
</evidence>
<dbReference type="AlphaFoldDB" id="A0A1K2IHM6"/>
<dbReference type="RefSeq" id="WP_072401289.1">
    <property type="nucleotide sequence ID" value="NZ_FPKV01000002.1"/>
</dbReference>